<reference evidence="3" key="1">
    <citation type="submission" date="2016-06" db="EMBL/GenBank/DDBJ databases">
        <authorList>
            <person name="Varghese N."/>
            <person name="Submissions Spin"/>
        </authorList>
    </citation>
    <scope>NUCLEOTIDE SEQUENCE [LARGE SCALE GENOMIC DNA]</scope>
    <source>
        <strain evidence="3">DSM 44815</strain>
    </source>
</reference>
<feature type="transmembrane region" description="Helical" evidence="1">
    <location>
        <begin position="119"/>
        <end position="141"/>
    </location>
</feature>
<sequence>MRLVRAELERLAARRFVQLMLALLVVAFAVTVATTLAGSHRPSPLELSRAQGQAAEAVRGMETAHTRCLQIKQGTLPPDENDYLPRDCAEIDPALAEELPSTADYLSGVFVFAHEAPTLLYVLVAFLAMFGFLVAASYIGADLNSGGVVNLLLWRPRRGVVLAAKLGTLLGALLVFAALTTVVFLGTFWLIAQWGGHPGALDGSFWSDLGGRWGRGLLLVLLLAALGFAIATLGRHTSAALGAVTAYVVVWELGARLVFEILAVGRPDRWYLSSYVAAWLNGGVRFWDRLACGGNSGEFCEGYYSLSMGAGLVVLLTLTVGLVAVAFTAFRRRDLI</sequence>
<dbReference type="Pfam" id="PF12679">
    <property type="entry name" value="ABC2_membrane_2"/>
    <property type="match status" value="1"/>
</dbReference>
<dbReference type="GO" id="GO:0140359">
    <property type="term" value="F:ABC-type transporter activity"/>
    <property type="evidence" value="ECO:0007669"/>
    <property type="project" value="InterPro"/>
</dbReference>
<organism evidence="2 3">
    <name type="scientific">Micromonospora auratinigra</name>
    <dbReference type="NCBI Taxonomy" id="261654"/>
    <lineage>
        <taxon>Bacteria</taxon>
        <taxon>Bacillati</taxon>
        <taxon>Actinomycetota</taxon>
        <taxon>Actinomycetes</taxon>
        <taxon>Micromonosporales</taxon>
        <taxon>Micromonosporaceae</taxon>
        <taxon>Micromonospora</taxon>
    </lineage>
</organism>
<dbReference type="PATRIC" id="fig|261654.4.peg.5908"/>
<keyword evidence="1" id="KW-1133">Transmembrane helix</keyword>
<keyword evidence="1" id="KW-0812">Transmembrane</keyword>
<name>A0A1A9A9T6_9ACTN</name>
<feature type="transmembrane region" description="Helical" evidence="1">
    <location>
        <begin position="240"/>
        <end position="259"/>
    </location>
</feature>
<keyword evidence="3" id="KW-1185">Reference proteome</keyword>
<gene>
    <name evidence="2" type="ORF">GA0070611_5835</name>
</gene>
<keyword evidence="1" id="KW-0472">Membrane</keyword>
<evidence type="ECO:0000256" key="1">
    <source>
        <dbReference type="SAM" id="Phobius"/>
    </source>
</evidence>
<dbReference type="OrthoDB" id="3352119at2"/>
<dbReference type="GO" id="GO:0005886">
    <property type="term" value="C:plasma membrane"/>
    <property type="evidence" value="ECO:0007669"/>
    <property type="project" value="UniProtKB-SubCell"/>
</dbReference>
<proteinExistence type="predicted"/>
<accession>A0A1A9A9T6</accession>
<dbReference type="AlphaFoldDB" id="A0A1A9A9T6"/>
<dbReference type="EMBL" id="LT594323">
    <property type="protein sequence ID" value="SBT52868.1"/>
    <property type="molecule type" value="Genomic_DNA"/>
</dbReference>
<feature type="transmembrane region" description="Helical" evidence="1">
    <location>
        <begin position="303"/>
        <end position="330"/>
    </location>
</feature>
<feature type="transmembrane region" description="Helical" evidence="1">
    <location>
        <begin position="212"/>
        <end position="233"/>
    </location>
</feature>
<evidence type="ECO:0000313" key="2">
    <source>
        <dbReference type="EMBL" id="SBT52868.1"/>
    </source>
</evidence>
<dbReference type="STRING" id="261654.GA0070611_5835"/>
<feature type="transmembrane region" description="Helical" evidence="1">
    <location>
        <begin position="162"/>
        <end position="192"/>
    </location>
</feature>
<dbReference type="RefSeq" id="WP_091671431.1">
    <property type="nucleotide sequence ID" value="NZ_LT594323.1"/>
</dbReference>
<dbReference type="Proteomes" id="UP000199385">
    <property type="component" value="Chromosome I"/>
</dbReference>
<evidence type="ECO:0000313" key="3">
    <source>
        <dbReference type="Proteomes" id="UP000199385"/>
    </source>
</evidence>
<protein>
    <submittedName>
        <fullName evidence="2">ABC-type transport system involved in multi-copper enzyme maturation, permease component</fullName>
    </submittedName>
</protein>